<dbReference type="EMBL" id="CP018867">
    <property type="protein sequence ID" value="AUI70864.1"/>
    <property type="molecule type" value="Genomic_DNA"/>
</dbReference>
<sequence>MYEIFKKVNLLFVYELVILGVIYFALITFQVMTKNFNGKLILLGLIILYLGQLVYFGRKRK</sequence>
<dbReference type="Proteomes" id="UP000234653">
    <property type="component" value="Chromosome"/>
</dbReference>
<organism evidence="2 3">
    <name type="scientific">Companilactobacillus alimentarius DSM 20249</name>
    <dbReference type="NCBI Taxonomy" id="1423720"/>
    <lineage>
        <taxon>Bacteria</taxon>
        <taxon>Bacillati</taxon>
        <taxon>Bacillota</taxon>
        <taxon>Bacilli</taxon>
        <taxon>Lactobacillales</taxon>
        <taxon>Lactobacillaceae</taxon>
        <taxon>Companilactobacillus</taxon>
    </lineage>
</organism>
<feature type="transmembrane region" description="Helical" evidence="1">
    <location>
        <begin position="12"/>
        <end position="32"/>
    </location>
</feature>
<protein>
    <submittedName>
        <fullName evidence="2">Uncharacterized protein</fullName>
    </submittedName>
</protein>
<reference evidence="2 3" key="1">
    <citation type="submission" date="2016-12" db="EMBL/GenBank/DDBJ databases">
        <title>The whole genome sequencing and assembly of Lactobacillus alimentarius DSM 20249T strain.</title>
        <authorList>
            <person name="Lee Y.-J."/>
            <person name="Yi H."/>
            <person name="Bahn Y.-S."/>
            <person name="Kim J.F."/>
            <person name="Lee D.-W."/>
        </authorList>
    </citation>
    <scope>NUCLEOTIDE SEQUENCE [LARGE SCALE GENOMIC DNA]</scope>
    <source>
        <strain evidence="2 3">DSM 20249</strain>
    </source>
</reference>
<dbReference type="OrthoDB" id="2323756at2"/>
<gene>
    <name evidence="2" type="ORF">LA20249_01020</name>
</gene>
<dbReference type="KEGG" id="lali:LA20249_01020"/>
<evidence type="ECO:0000313" key="3">
    <source>
        <dbReference type="Proteomes" id="UP000234653"/>
    </source>
</evidence>
<keyword evidence="1" id="KW-0812">Transmembrane</keyword>
<dbReference type="STRING" id="1423720.FC67_GL001477"/>
<accession>A0A2K9HE83</accession>
<keyword evidence="3" id="KW-1185">Reference proteome</keyword>
<name>A0A2K9HE83_9LACO</name>
<dbReference type="AlphaFoldDB" id="A0A2K9HE83"/>
<feature type="transmembrane region" description="Helical" evidence="1">
    <location>
        <begin position="38"/>
        <end position="56"/>
    </location>
</feature>
<proteinExistence type="predicted"/>
<keyword evidence="1" id="KW-1133">Transmembrane helix</keyword>
<keyword evidence="1" id="KW-0472">Membrane</keyword>
<dbReference type="RefSeq" id="WP_057739184.1">
    <property type="nucleotide sequence ID" value="NZ_AZDQ01000043.1"/>
</dbReference>
<evidence type="ECO:0000256" key="1">
    <source>
        <dbReference type="SAM" id="Phobius"/>
    </source>
</evidence>
<evidence type="ECO:0000313" key="2">
    <source>
        <dbReference type="EMBL" id="AUI70864.1"/>
    </source>
</evidence>